<name>A0ABR9HKF1_9ACTN</name>
<evidence type="ECO:0000313" key="3">
    <source>
        <dbReference type="Proteomes" id="UP000598217"/>
    </source>
</evidence>
<keyword evidence="3" id="KW-1185">Reference proteome</keyword>
<sequence length="99" mass="11488">MKQTTASPYEVTARIRCTDPDRVEPARTALGALAEQTRSEPGCLAFSVHEETEAPGSFVLWEVFADEEAFRRHFEYQHTRSYLEREFTEVVEHRVMRPV</sequence>
<dbReference type="PROSITE" id="PS51725">
    <property type="entry name" value="ABM"/>
    <property type="match status" value="1"/>
</dbReference>
<evidence type="ECO:0000259" key="1">
    <source>
        <dbReference type="PROSITE" id="PS51725"/>
    </source>
</evidence>
<keyword evidence="2" id="KW-0560">Oxidoreductase</keyword>
<dbReference type="Proteomes" id="UP000598217">
    <property type="component" value="Unassembled WGS sequence"/>
</dbReference>
<dbReference type="InterPro" id="IPR050744">
    <property type="entry name" value="AI-2_Isomerase_LsrG"/>
</dbReference>
<dbReference type="InterPro" id="IPR007138">
    <property type="entry name" value="ABM_dom"/>
</dbReference>
<dbReference type="Gene3D" id="3.30.70.100">
    <property type="match status" value="1"/>
</dbReference>
<comment type="caution">
    <text evidence="2">The sequence shown here is derived from an EMBL/GenBank/DDBJ whole genome shotgun (WGS) entry which is preliminary data.</text>
</comment>
<feature type="domain" description="ABM" evidence="1">
    <location>
        <begin position="9"/>
        <end position="99"/>
    </location>
</feature>
<dbReference type="PANTHER" id="PTHR33336:SF3">
    <property type="entry name" value="ABM DOMAIN-CONTAINING PROTEIN"/>
    <property type="match status" value="1"/>
</dbReference>
<protein>
    <submittedName>
        <fullName evidence="2">Quinol monooxygenase YgiN</fullName>
    </submittedName>
</protein>
<dbReference type="PANTHER" id="PTHR33336">
    <property type="entry name" value="QUINOL MONOOXYGENASE YGIN-RELATED"/>
    <property type="match status" value="1"/>
</dbReference>
<evidence type="ECO:0000313" key="2">
    <source>
        <dbReference type="EMBL" id="MBE1459509.1"/>
    </source>
</evidence>
<dbReference type="Pfam" id="PF03992">
    <property type="entry name" value="ABM"/>
    <property type="match status" value="1"/>
</dbReference>
<organism evidence="2 3">
    <name type="scientific">Nocardiopsis terrae</name>
    <dbReference type="NCBI Taxonomy" id="372655"/>
    <lineage>
        <taxon>Bacteria</taxon>
        <taxon>Bacillati</taxon>
        <taxon>Actinomycetota</taxon>
        <taxon>Actinomycetes</taxon>
        <taxon>Streptosporangiales</taxon>
        <taxon>Nocardiopsidaceae</taxon>
        <taxon>Nocardiopsis</taxon>
    </lineage>
</organism>
<reference evidence="2 3" key="1">
    <citation type="submission" date="2020-10" db="EMBL/GenBank/DDBJ databases">
        <title>Sequencing the genomes of 1000 actinobacteria strains.</title>
        <authorList>
            <person name="Klenk H.-P."/>
        </authorList>
    </citation>
    <scope>NUCLEOTIDE SEQUENCE [LARGE SCALE GENOMIC DNA]</scope>
    <source>
        <strain evidence="2 3">DSM 45157</strain>
    </source>
</reference>
<accession>A0ABR9HKF1</accession>
<dbReference type="InterPro" id="IPR011008">
    <property type="entry name" value="Dimeric_a/b-barrel"/>
</dbReference>
<dbReference type="GO" id="GO:0004497">
    <property type="term" value="F:monooxygenase activity"/>
    <property type="evidence" value="ECO:0007669"/>
    <property type="project" value="UniProtKB-KW"/>
</dbReference>
<gene>
    <name evidence="2" type="ORF">H4W79_003723</name>
</gene>
<keyword evidence="2" id="KW-0503">Monooxygenase</keyword>
<dbReference type="RefSeq" id="WP_191275102.1">
    <property type="nucleotide sequence ID" value="NZ_BMXJ01000008.1"/>
</dbReference>
<proteinExistence type="predicted"/>
<dbReference type="EMBL" id="JADBDY010000001">
    <property type="protein sequence ID" value="MBE1459509.1"/>
    <property type="molecule type" value="Genomic_DNA"/>
</dbReference>
<dbReference type="SUPFAM" id="SSF54909">
    <property type="entry name" value="Dimeric alpha+beta barrel"/>
    <property type="match status" value="1"/>
</dbReference>